<proteinExistence type="predicted"/>
<dbReference type="AlphaFoldDB" id="A0A7I8KQ26"/>
<dbReference type="PANTHER" id="PTHR37610">
    <property type="entry name" value="CCHC-TYPE DOMAIN-CONTAINING PROTEIN"/>
    <property type="match status" value="1"/>
</dbReference>
<organism evidence="2 3">
    <name type="scientific">Spirodela intermedia</name>
    <name type="common">Intermediate duckweed</name>
    <dbReference type="NCBI Taxonomy" id="51605"/>
    <lineage>
        <taxon>Eukaryota</taxon>
        <taxon>Viridiplantae</taxon>
        <taxon>Streptophyta</taxon>
        <taxon>Embryophyta</taxon>
        <taxon>Tracheophyta</taxon>
        <taxon>Spermatophyta</taxon>
        <taxon>Magnoliopsida</taxon>
        <taxon>Liliopsida</taxon>
        <taxon>Araceae</taxon>
        <taxon>Lemnoideae</taxon>
        <taxon>Spirodela</taxon>
    </lineage>
</organism>
<dbReference type="Proteomes" id="UP000663760">
    <property type="component" value="Chromosome 7"/>
</dbReference>
<feature type="region of interest" description="Disordered" evidence="1">
    <location>
        <begin position="1"/>
        <end position="21"/>
    </location>
</feature>
<reference evidence="2" key="1">
    <citation type="submission" date="2020-02" db="EMBL/GenBank/DDBJ databases">
        <authorList>
            <person name="Scholz U."/>
            <person name="Mascher M."/>
            <person name="Fiebig A."/>
        </authorList>
    </citation>
    <scope>NUCLEOTIDE SEQUENCE</scope>
</reference>
<dbReference type="EMBL" id="LR746270">
    <property type="protein sequence ID" value="CAA7399929.1"/>
    <property type="molecule type" value="Genomic_DNA"/>
</dbReference>
<evidence type="ECO:0000313" key="2">
    <source>
        <dbReference type="EMBL" id="CAA7399929.1"/>
    </source>
</evidence>
<dbReference type="PANTHER" id="PTHR37610:SF40">
    <property type="entry name" value="OS01G0909600 PROTEIN"/>
    <property type="match status" value="1"/>
</dbReference>
<evidence type="ECO:0000313" key="3">
    <source>
        <dbReference type="Proteomes" id="UP000663760"/>
    </source>
</evidence>
<accession>A0A7I8KQ26</accession>
<gene>
    <name evidence="2" type="ORF">SI8410_07010599</name>
</gene>
<name>A0A7I8KQ26_SPIIN</name>
<keyword evidence="3" id="KW-1185">Reference proteome</keyword>
<dbReference type="OrthoDB" id="5544992at2759"/>
<feature type="compositionally biased region" description="Polar residues" evidence="1">
    <location>
        <begin position="1"/>
        <end position="12"/>
    </location>
</feature>
<sequence>MENVGDNSSSSVGDPISTREVNLGPSGPRLVIELPAMPAEFKLTGYNLIRWSKYVREVFTGRGVLHHLIEGKPDPLSREFRRWREKDALIKTWFWGTMIPQIGRDFFFLSTVKDMWETVHTKFSQRNNEAHLYELETKSMSTIQGNKSMMEYTGQLKNLWQEIDYYLSIDTEKPAEIVVL</sequence>
<protein>
    <submittedName>
        <fullName evidence="2">Uncharacterized protein</fullName>
    </submittedName>
</protein>
<evidence type="ECO:0000256" key="1">
    <source>
        <dbReference type="SAM" id="MobiDB-lite"/>
    </source>
</evidence>